<dbReference type="InterPro" id="IPR000531">
    <property type="entry name" value="Beta-barrel_TonB"/>
</dbReference>
<organism evidence="15 16">
    <name type="scientific">Desulfosarcina widdelii</name>
    <dbReference type="NCBI Taxonomy" id="947919"/>
    <lineage>
        <taxon>Bacteria</taxon>
        <taxon>Pseudomonadati</taxon>
        <taxon>Thermodesulfobacteriota</taxon>
        <taxon>Desulfobacteria</taxon>
        <taxon>Desulfobacterales</taxon>
        <taxon>Desulfosarcinaceae</taxon>
        <taxon>Desulfosarcina</taxon>
    </lineage>
</organism>
<evidence type="ECO:0000256" key="3">
    <source>
        <dbReference type="ARBA" id="ARBA00022452"/>
    </source>
</evidence>
<evidence type="ECO:0000256" key="8">
    <source>
        <dbReference type="ARBA" id="ARBA00023170"/>
    </source>
</evidence>
<reference evidence="15 16" key="1">
    <citation type="submission" date="2019-11" db="EMBL/GenBank/DDBJ databases">
        <title>Comparative genomics of hydrocarbon-degrading Desulfosarcina strains.</title>
        <authorList>
            <person name="Watanabe M."/>
            <person name="Kojima H."/>
            <person name="Fukui M."/>
        </authorList>
    </citation>
    <scope>NUCLEOTIDE SEQUENCE [LARGE SCALE GENOMIC DNA]</scope>
    <source>
        <strain evidence="15 16">PP31</strain>
    </source>
</reference>
<dbReference type="InterPro" id="IPR037066">
    <property type="entry name" value="Plug_dom_sf"/>
</dbReference>
<keyword evidence="16" id="KW-1185">Reference proteome</keyword>
<keyword evidence="3 10" id="KW-1134">Transmembrane beta strand</keyword>
<evidence type="ECO:0000256" key="1">
    <source>
        <dbReference type="ARBA" id="ARBA00004571"/>
    </source>
</evidence>
<dbReference type="Gene3D" id="2.170.130.10">
    <property type="entry name" value="TonB-dependent receptor, plug domain"/>
    <property type="match status" value="1"/>
</dbReference>
<keyword evidence="8" id="KW-0675">Receptor</keyword>
<comment type="subcellular location">
    <subcellularLocation>
        <location evidence="1 10">Cell outer membrane</location>
        <topology evidence="1 10">Multi-pass membrane protein</topology>
    </subcellularLocation>
</comment>
<feature type="signal peptide" evidence="12">
    <location>
        <begin position="1"/>
        <end position="26"/>
    </location>
</feature>
<dbReference type="PANTHER" id="PTHR30069">
    <property type="entry name" value="TONB-DEPENDENT OUTER MEMBRANE RECEPTOR"/>
    <property type="match status" value="1"/>
</dbReference>
<keyword evidence="5 12" id="KW-0732">Signal</keyword>
<evidence type="ECO:0000259" key="14">
    <source>
        <dbReference type="Pfam" id="PF07715"/>
    </source>
</evidence>
<dbReference type="InterPro" id="IPR012910">
    <property type="entry name" value="Plug_dom"/>
</dbReference>
<feature type="chain" id="PRO_5024415726" description="TonB-dependent receptor plug domain-containing protein" evidence="12">
    <location>
        <begin position="27"/>
        <end position="467"/>
    </location>
</feature>
<evidence type="ECO:0000256" key="10">
    <source>
        <dbReference type="PROSITE-ProRule" id="PRU01360"/>
    </source>
</evidence>
<dbReference type="Pfam" id="PF07715">
    <property type="entry name" value="Plug"/>
    <property type="match status" value="1"/>
</dbReference>
<protein>
    <recommendedName>
        <fullName evidence="17">TonB-dependent receptor plug domain-containing protein</fullName>
    </recommendedName>
</protein>
<keyword evidence="4 10" id="KW-0812">Transmembrane</keyword>
<evidence type="ECO:0000256" key="2">
    <source>
        <dbReference type="ARBA" id="ARBA00022448"/>
    </source>
</evidence>
<evidence type="ECO:0000256" key="12">
    <source>
        <dbReference type="SAM" id="SignalP"/>
    </source>
</evidence>
<sequence>MKFIRFGLAGWIGLFMLFFIPTSVFAQETDSVEEEKVYRLDKVIVRDHPLKEESMVVTPQATIYNVDDFKKAGKVETVQDILSEALGISVLSSSSTPAQNEGVYIRGMDQSRYQVFMDGRPIRLHGSHGYFKMDWTTLPIDIIETVEVVRGSHSLLFPFSMGGAVNLITRKGEKTDEARPHGSVQTNFGAFGAQSYSASASGGIDNAIGYSLAAAHREGDGYLRGNDYDTDNVNGRLTLYLPTDGSITYGVDHVDTVTGYAVINDPDDPASNYDPDYPVVRASEVDTFSHDYEGTCYDGGKNQWEKTVNDQSLLFEQPLPIGELRSQIYKQLSKRDRYRNNADGSESSNYKEEYTHGAALDYLNINVLDSHYFSLGGDYRDQGTPDNKDFYSITALYVQDVWDITPDTALTFGTRWYKFESDAYEFANSSQATRRVEREWCPKARLDYNWDDSLSLYASVSREMRMP</sequence>
<dbReference type="InterPro" id="IPR039426">
    <property type="entry name" value="TonB-dep_rcpt-like"/>
</dbReference>
<dbReference type="EMBL" id="AP021875">
    <property type="protein sequence ID" value="BBO75326.1"/>
    <property type="molecule type" value="Genomic_DNA"/>
</dbReference>
<evidence type="ECO:0008006" key="17">
    <source>
        <dbReference type="Google" id="ProtNLM"/>
    </source>
</evidence>
<accession>A0A5K7Z0V7</accession>
<dbReference type="Gene3D" id="2.40.170.20">
    <property type="entry name" value="TonB-dependent receptor, beta-barrel domain"/>
    <property type="match status" value="1"/>
</dbReference>
<evidence type="ECO:0000256" key="9">
    <source>
        <dbReference type="ARBA" id="ARBA00023237"/>
    </source>
</evidence>
<feature type="domain" description="TonB-dependent receptor plug" evidence="14">
    <location>
        <begin position="61"/>
        <end position="163"/>
    </location>
</feature>
<dbReference type="GO" id="GO:0044718">
    <property type="term" value="P:siderophore transmembrane transport"/>
    <property type="evidence" value="ECO:0007669"/>
    <property type="project" value="TreeGrafter"/>
</dbReference>
<evidence type="ECO:0000256" key="5">
    <source>
        <dbReference type="ARBA" id="ARBA00022729"/>
    </source>
</evidence>
<evidence type="ECO:0000256" key="6">
    <source>
        <dbReference type="ARBA" id="ARBA00023077"/>
    </source>
</evidence>
<evidence type="ECO:0000313" key="15">
    <source>
        <dbReference type="EMBL" id="BBO75326.1"/>
    </source>
</evidence>
<dbReference type="KEGG" id="dwd:DSCW_27430"/>
<evidence type="ECO:0000313" key="16">
    <source>
        <dbReference type="Proteomes" id="UP000427769"/>
    </source>
</evidence>
<evidence type="ECO:0000259" key="13">
    <source>
        <dbReference type="Pfam" id="PF00593"/>
    </source>
</evidence>
<dbReference type="PROSITE" id="PS52016">
    <property type="entry name" value="TONB_DEPENDENT_REC_3"/>
    <property type="match status" value="1"/>
</dbReference>
<proteinExistence type="inferred from homology"/>
<dbReference type="GO" id="GO:0015344">
    <property type="term" value="F:siderophore uptake transmembrane transporter activity"/>
    <property type="evidence" value="ECO:0007669"/>
    <property type="project" value="TreeGrafter"/>
</dbReference>
<dbReference type="OrthoDB" id="5411360at2"/>
<feature type="domain" description="TonB-dependent receptor-like beta-barrel" evidence="13">
    <location>
        <begin position="227"/>
        <end position="467"/>
    </location>
</feature>
<keyword evidence="2 10" id="KW-0813">Transport</keyword>
<evidence type="ECO:0000256" key="4">
    <source>
        <dbReference type="ARBA" id="ARBA00022692"/>
    </source>
</evidence>
<dbReference type="SUPFAM" id="SSF56935">
    <property type="entry name" value="Porins"/>
    <property type="match status" value="1"/>
</dbReference>
<dbReference type="PANTHER" id="PTHR30069:SF29">
    <property type="entry name" value="HEMOGLOBIN AND HEMOGLOBIN-HAPTOGLOBIN-BINDING PROTEIN 1-RELATED"/>
    <property type="match status" value="1"/>
</dbReference>
<evidence type="ECO:0000256" key="11">
    <source>
        <dbReference type="RuleBase" id="RU003357"/>
    </source>
</evidence>
<dbReference type="InterPro" id="IPR036942">
    <property type="entry name" value="Beta-barrel_TonB_sf"/>
</dbReference>
<keyword evidence="9 10" id="KW-0998">Cell outer membrane</keyword>
<keyword evidence="6 11" id="KW-0798">TonB box</keyword>
<gene>
    <name evidence="15" type="ORF">DSCW_27430</name>
</gene>
<name>A0A5K7Z0V7_9BACT</name>
<keyword evidence="7 10" id="KW-0472">Membrane</keyword>
<dbReference type="Proteomes" id="UP000427769">
    <property type="component" value="Chromosome"/>
</dbReference>
<dbReference type="Pfam" id="PF00593">
    <property type="entry name" value="TonB_dep_Rec_b-barrel"/>
    <property type="match status" value="1"/>
</dbReference>
<comment type="similarity">
    <text evidence="10 11">Belongs to the TonB-dependent receptor family.</text>
</comment>
<dbReference type="GO" id="GO:0009279">
    <property type="term" value="C:cell outer membrane"/>
    <property type="evidence" value="ECO:0007669"/>
    <property type="project" value="UniProtKB-SubCell"/>
</dbReference>
<evidence type="ECO:0000256" key="7">
    <source>
        <dbReference type="ARBA" id="ARBA00023136"/>
    </source>
</evidence>
<dbReference type="AlphaFoldDB" id="A0A5K7Z0V7"/>